<dbReference type="Gene3D" id="3.40.50.300">
    <property type="entry name" value="P-loop containing nucleotide triphosphate hydrolases"/>
    <property type="match status" value="1"/>
</dbReference>
<name>A0A372NN98_9SPHI</name>
<comment type="caution">
    <text evidence="6">The sequence shown here is derived from an EMBL/GenBank/DDBJ whole genome shotgun (WGS) entry which is preliminary data.</text>
</comment>
<keyword evidence="2" id="KW-0067">ATP-binding</keyword>
<feature type="domain" description="DNA mismatch repair proteins mutS family" evidence="5">
    <location>
        <begin position="438"/>
        <end position="613"/>
    </location>
</feature>
<dbReference type="AlphaFoldDB" id="A0A372NN98"/>
<gene>
    <name evidence="6" type="ORF">D0C36_21370</name>
</gene>
<feature type="transmembrane region" description="Helical" evidence="4">
    <location>
        <begin position="254"/>
        <end position="271"/>
    </location>
</feature>
<dbReference type="InterPro" id="IPR007696">
    <property type="entry name" value="DNA_mismatch_repair_MutS_core"/>
</dbReference>
<dbReference type="GO" id="GO:0140664">
    <property type="term" value="F:ATP-dependent DNA damage sensor activity"/>
    <property type="evidence" value="ECO:0007669"/>
    <property type="project" value="InterPro"/>
</dbReference>
<proteinExistence type="predicted"/>
<evidence type="ECO:0000256" key="1">
    <source>
        <dbReference type="ARBA" id="ARBA00022741"/>
    </source>
</evidence>
<dbReference type="EMBL" id="QWDC01000004">
    <property type="protein sequence ID" value="RFZ90348.1"/>
    <property type="molecule type" value="Genomic_DNA"/>
</dbReference>
<evidence type="ECO:0000256" key="4">
    <source>
        <dbReference type="SAM" id="Phobius"/>
    </source>
</evidence>
<dbReference type="PANTHER" id="PTHR11361">
    <property type="entry name" value="DNA MISMATCH REPAIR PROTEIN MUTS FAMILY MEMBER"/>
    <property type="match status" value="1"/>
</dbReference>
<keyword evidence="1" id="KW-0547">Nucleotide-binding</keyword>
<dbReference type="SUPFAM" id="SSF48334">
    <property type="entry name" value="DNA repair protein MutS, domain III"/>
    <property type="match status" value="1"/>
</dbReference>
<keyword evidence="4" id="KW-1133">Transmembrane helix</keyword>
<feature type="transmembrane region" description="Helical" evidence="4">
    <location>
        <begin position="71"/>
        <end position="89"/>
    </location>
</feature>
<evidence type="ECO:0000313" key="6">
    <source>
        <dbReference type="EMBL" id="RFZ90348.1"/>
    </source>
</evidence>
<keyword evidence="3" id="KW-0238">DNA-binding</keyword>
<dbReference type="SUPFAM" id="SSF52540">
    <property type="entry name" value="P-loop containing nucleoside triphosphate hydrolases"/>
    <property type="match status" value="1"/>
</dbReference>
<sequence>MLSYCCKIEAAKIPISVQQTIIANYEDAAAKAKQQADHYKKEANTYSLLRLGVFALMIFVVYLTVQQDNFVVLGVGVIILLAAFTALVAQQGKYERLRDYYLDLERVNLNELDSINTQGNLYNNGQRYGNEKHFYTSDLDIFGNASLYNLINRTATSAGNDKLAAWLSAPADKSTILQRQDAVKEIAANNDWKVNTQTKLLFAGKEDIDQTKRLFIYLGTPLHLSGEKWLSIYIKIAPFLLLAMVLAGSFLSPVFILVAIAVAIANMLILFSKGSYILKAGAVAGKISDVLASYAVVFEAIESKQWQSKRCTELYEKLKVNQTSKNITELSKLINKLSYSLIMIVGFILNVFFLWALKQIILIENWKRNNHQNFEEAFDVIAEFEALISIAVPAINYPEWVYPTIADTEGYTLTAKNIAHPLIRGKRVDNDYDLQDAFKIDIITGSNMAGKSTFLRTIGINTVLALSGAPVCASAMEVSVITIVSYMRIKDSLNESTSTFKAELDRLQMLLAAVEHEHRVFFLIDEMLRGTNSMDKYLGSKAVIEQLIAKKGVGMVATHDLQIARLEDKYPDYVRNYYFDIQVKEGEMLFDYKLKHGECKTFNASLLLKQIGINVQPE</sequence>
<dbReference type="GO" id="GO:0030983">
    <property type="term" value="F:mismatched DNA binding"/>
    <property type="evidence" value="ECO:0007669"/>
    <property type="project" value="InterPro"/>
</dbReference>
<dbReference type="PANTHER" id="PTHR11361:SF99">
    <property type="entry name" value="DNA MISMATCH REPAIR PROTEIN"/>
    <property type="match status" value="1"/>
</dbReference>
<feature type="transmembrane region" description="Helical" evidence="4">
    <location>
        <begin position="48"/>
        <end position="65"/>
    </location>
</feature>
<dbReference type="GO" id="GO:0006298">
    <property type="term" value="P:mismatch repair"/>
    <property type="evidence" value="ECO:0007669"/>
    <property type="project" value="InterPro"/>
</dbReference>
<dbReference type="Gene3D" id="1.10.1420.10">
    <property type="match status" value="1"/>
</dbReference>
<evidence type="ECO:0000256" key="2">
    <source>
        <dbReference type="ARBA" id="ARBA00022840"/>
    </source>
</evidence>
<accession>A0A372NN98</accession>
<keyword evidence="7" id="KW-1185">Reference proteome</keyword>
<feature type="transmembrane region" description="Helical" evidence="4">
    <location>
        <begin position="230"/>
        <end position="248"/>
    </location>
</feature>
<dbReference type="Pfam" id="PF00488">
    <property type="entry name" value="MutS_V"/>
    <property type="match status" value="1"/>
</dbReference>
<organism evidence="6 7">
    <name type="scientific">Mucilaginibacter conchicola</name>
    <dbReference type="NCBI Taxonomy" id="2303333"/>
    <lineage>
        <taxon>Bacteria</taxon>
        <taxon>Pseudomonadati</taxon>
        <taxon>Bacteroidota</taxon>
        <taxon>Sphingobacteriia</taxon>
        <taxon>Sphingobacteriales</taxon>
        <taxon>Sphingobacteriaceae</taxon>
        <taxon>Mucilaginibacter</taxon>
    </lineage>
</organism>
<evidence type="ECO:0000259" key="5">
    <source>
        <dbReference type="SMART" id="SM00534"/>
    </source>
</evidence>
<dbReference type="GO" id="GO:0005524">
    <property type="term" value="F:ATP binding"/>
    <property type="evidence" value="ECO:0007669"/>
    <property type="project" value="UniProtKB-KW"/>
</dbReference>
<evidence type="ECO:0000256" key="3">
    <source>
        <dbReference type="ARBA" id="ARBA00023125"/>
    </source>
</evidence>
<dbReference type="InterPro" id="IPR045076">
    <property type="entry name" value="MutS"/>
</dbReference>
<dbReference type="InterPro" id="IPR027417">
    <property type="entry name" value="P-loop_NTPase"/>
</dbReference>
<protein>
    <submittedName>
        <fullName evidence="6">DNA mismatch repair protein MutS</fullName>
    </submittedName>
</protein>
<dbReference type="Pfam" id="PF05192">
    <property type="entry name" value="MutS_III"/>
    <property type="match status" value="1"/>
</dbReference>
<evidence type="ECO:0000313" key="7">
    <source>
        <dbReference type="Proteomes" id="UP000264217"/>
    </source>
</evidence>
<keyword evidence="4" id="KW-0472">Membrane</keyword>
<dbReference type="InterPro" id="IPR000432">
    <property type="entry name" value="DNA_mismatch_repair_MutS_C"/>
</dbReference>
<dbReference type="InterPro" id="IPR036187">
    <property type="entry name" value="DNA_mismatch_repair_MutS_sf"/>
</dbReference>
<dbReference type="Proteomes" id="UP000264217">
    <property type="component" value="Unassembled WGS sequence"/>
</dbReference>
<keyword evidence="4" id="KW-0812">Transmembrane</keyword>
<feature type="transmembrane region" description="Helical" evidence="4">
    <location>
        <begin position="337"/>
        <end position="357"/>
    </location>
</feature>
<dbReference type="SMART" id="SM00534">
    <property type="entry name" value="MUTSac"/>
    <property type="match status" value="1"/>
</dbReference>
<reference evidence="6 7" key="1">
    <citation type="submission" date="2018-08" db="EMBL/GenBank/DDBJ databases">
        <title>Mucilaginibacter sp. MYSH2.</title>
        <authorList>
            <person name="Seo T."/>
        </authorList>
    </citation>
    <scope>NUCLEOTIDE SEQUENCE [LARGE SCALE GENOMIC DNA]</scope>
    <source>
        <strain evidence="6 7">MYSH2</strain>
    </source>
</reference>
<dbReference type="GO" id="GO:0005829">
    <property type="term" value="C:cytosol"/>
    <property type="evidence" value="ECO:0007669"/>
    <property type="project" value="TreeGrafter"/>
</dbReference>